<keyword evidence="1" id="KW-0812">Transmembrane</keyword>
<comment type="caution">
    <text evidence="2">The sequence shown here is derived from an EMBL/GenBank/DDBJ whole genome shotgun (WGS) entry which is preliminary data.</text>
</comment>
<keyword evidence="1" id="KW-0472">Membrane</keyword>
<dbReference type="Proteomes" id="UP000231742">
    <property type="component" value="Unassembled WGS sequence"/>
</dbReference>
<keyword evidence="3" id="KW-1185">Reference proteome</keyword>
<reference evidence="2 3" key="1">
    <citation type="submission" date="2017-11" db="EMBL/GenBank/DDBJ databases">
        <title>Genomic Encyclopedia of Archaeal and Bacterial Type Strains, Phase II (KMG-II): From Individual Species to Whole Genera.</title>
        <authorList>
            <person name="Goeker M."/>
        </authorList>
    </citation>
    <scope>NUCLEOTIDE SEQUENCE [LARGE SCALE GENOMIC DNA]</scope>
    <source>
        <strain evidence="2 3">DSM 16400</strain>
    </source>
</reference>
<dbReference type="OrthoDB" id="5196746at2"/>
<dbReference type="EMBL" id="PGFH01000001">
    <property type="protein sequence ID" value="PJJ82442.1"/>
    <property type="molecule type" value="Genomic_DNA"/>
</dbReference>
<evidence type="ECO:0000313" key="3">
    <source>
        <dbReference type="Proteomes" id="UP000231742"/>
    </source>
</evidence>
<organism evidence="2 3">
    <name type="scientific">Salinibacterium amurskyense</name>
    <dbReference type="NCBI Taxonomy" id="205941"/>
    <lineage>
        <taxon>Bacteria</taxon>
        <taxon>Bacillati</taxon>
        <taxon>Actinomycetota</taxon>
        <taxon>Actinomycetes</taxon>
        <taxon>Micrococcales</taxon>
        <taxon>Microbacteriaceae</taxon>
        <taxon>Salinibacterium</taxon>
    </lineage>
</organism>
<keyword evidence="1" id="KW-1133">Transmembrane helix</keyword>
<evidence type="ECO:0000313" key="2">
    <source>
        <dbReference type="EMBL" id="PJJ82442.1"/>
    </source>
</evidence>
<proteinExistence type="predicted"/>
<feature type="transmembrane region" description="Helical" evidence="1">
    <location>
        <begin position="6"/>
        <end position="30"/>
    </location>
</feature>
<protein>
    <submittedName>
        <fullName evidence="2">Uncharacterized protein</fullName>
    </submittedName>
</protein>
<dbReference type="AlphaFoldDB" id="A0A2M9D9T5"/>
<evidence type="ECO:0000256" key="1">
    <source>
        <dbReference type="SAM" id="Phobius"/>
    </source>
</evidence>
<name>A0A2M9D9T5_9MICO</name>
<accession>A0A2M9D9T5</accession>
<sequence length="115" mass="13527">MIAWWGWLLIWVGLVLALLIMLVVMAWVLFRKAMALMSDLSDVVDKTAILDVESGKISKPQIAILTEMAEIRDRHEAERRRRLELKEARRERRLERGRTITQRDASIMQWPKGWS</sequence>
<gene>
    <name evidence="2" type="ORF">CLV85_1643</name>
</gene>
<dbReference type="RefSeq" id="WP_100389035.1">
    <property type="nucleotide sequence ID" value="NZ_BMZU01000001.1"/>
</dbReference>